<evidence type="ECO:0000313" key="1">
    <source>
        <dbReference type="EMBL" id="MBM0279845.1"/>
    </source>
</evidence>
<comment type="caution">
    <text evidence="1">The sequence shown here is derived from an EMBL/GenBank/DDBJ whole genome shotgun (WGS) entry which is preliminary data.</text>
</comment>
<keyword evidence="2" id="KW-1185">Reference proteome</keyword>
<dbReference type="Proteomes" id="UP000622245">
    <property type="component" value="Unassembled WGS sequence"/>
</dbReference>
<sequence length="54" mass="5750">LAVFAPDVPDRPPRLVTGTDLLLRQLGAPAPAIGGPGTLERLRRAYRAFGPADR</sequence>
<protein>
    <submittedName>
        <fullName evidence="1">Uncharacterized protein</fullName>
    </submittedName>
</protein>
<name>A0ABS1YR00_9ACTN</name>
<dbReference type="EMBL" id="JAEVHL010000370">
    <property type="protein sequence ID" value="MBM0279845.1"/>
    <property type="molecule type" value="Genomic_DNA"/>
</dbReference>
<proteinExistence type="predicted"/>
<gene>
    <name evidence="1" type="ORF">JM949_33980</name>
</gene>
<evidence type="ECO:0000313" key="2">
    <source>
        <dbReference type="Proteomes" id="UP000622245"/>
    </source>
</evidence>
<reference evidence="1 2" key="1">
    <citation type="submission" date="2021-01" db="EMBL/GenBank/DDBJ databases">
        <title>Draft genome sequence of Micromonospora sp. strain STR1s_6.</title>
        <authorList>
            <person name="Karlyshev A."/>
            <person name="Jawad R."/>
        </authorList>
    </citation>
    <scope>NUCLEOTIDE SEQUENCE [LARGE SCALE GENOMIC DNA]</scope>
    <source>
        <strain evidence="1 2">STR1S-6</strain>
    </source>
</reference>
<organism evidence="1 2">
    <name type="scientific">Micromonospora tarensis</name>
    <dbReference type="NCBI Taxonomy" id="2806100"/>
    <lineage>
        <taxon>Bacteria</taxon>
        <taxon>Bacillati</taxon>
        <taxon>Actinomycetota</taxon>
        <taxon>Actinomycetes</taxon>
        <taxon>Micromonosporales</taxon>
        <taxon>Micromonosporaceae</taxon>
        <taxon>Micromonospora</taxon>
    </lineage>
</organism>
<accession>A0ABS1YR00</accession>
<feature type="non-terminal residue" evidence="1">
    <location>
        <position position="1"/>
    </location>
</feature>